<dbReference type="STRING" id="888060.HMPREF9081_0847"/>
<accession>F5RKR2</accession>
<dbReference type="HOGENOM" id="CLU_2583297_0_0_9"/>
<dbReference type="AlphaFoldDB" id="F5RKR2"/>
<reference evidence="1 2" key="1">
    <citation type="submission" date="2011-04" db="EMBL/GenBank/DDBJ databases">
        <authorList>
            <person name="Muzny D."/>
            <person name="Qin X."/>
            <person name="Deng J."/>
            <person name="Jiang H."/>
            <person name="Liu Y."/>
            <person name="Qu J."/>
            <person name="Song X.-Z."/>
            <person name="Zhang L."/>
            <person name="Thornton R."/>
            <person name="Coyle M."/>
            <person name="Francisco L."/>
            <person name="Jackson L."/>
            <person name="Javaid M."/>
            <person name="Korchina V."/>
            <person name="Kovar C."/>
            <person name="Mata R."/>
            <person name="Mathew T."/>
            <person name="Ngo R."/>
            <person name="Nguyen L."/>
            <person name="Nguyen N."/>
            <person name="Okwuonu G."/>
            <person name="Ongeri F."/>
            <person name="Pham C."/>
            <person name="Simmons D."/>
            <person name="Wilczek-Boney K."/>
            <person name="Hale W."/>
            <person name="Jakkamsetti A."/>
            <person name="Pham P."/>
            <person name="Ruth R."/>
            <person name="San Lucas F."/>
            <person name="Warren J."/>
            <person name="Zhang J."/>
            <person name="Zhao Z."/>
            <person name="Zhou C."/>
            <person name="Zhu D."/>
            <person name="Lee S."/>
            <person name="Bess C."/>
            <person name="Blankenburg K."/>
            <person name="Forbes L."/>
            <person name="Fu Q."/>
            <person name="Gubbala S."/>
            <person name="Hirani K."/>
            <person name="Jayaseelan J.C."/>
            <person name="Lara F."/>
            <person name="Munidasa M."/>
            <person name="Palculict T."/>
            <person name="Patil S."/>
            <person name="Pu L.-L."/>
            <person name="Saada N."/>
            <person name="Tang L."/>
            <person name="Weissenberger G."/>
            <person name="Zhu Y."/>
            <person name="Hemphill L."/>
            <person name="Shang Y."/>
            <person name="Youmans B."/>
            <person name="Ayvaz T."/>
            <person name="Ross M."/>
            <person name="Santibanez J."/>
            <person name="Aqrawi P."/>
            <person name="Gross S."/>
            <person name="Joshi V."/>
            <person name="Fowler G."/>
            <person name="Nazareth L."/>
            <person name="Reid J."/>
            <person name="Worley K."/>
            <person name="Petrosino J."/>
            <person name="Highlander S."/>
            <person name="Gibbs R."/>
        </authorList>
    </citation>
    <scope>NUCLEOTIDE SEQUENCE [LARGE SCALE GENOMIC DNA]</scope>
    <source>
        <strain evidence="1 2">DSM 2778</strain>
    </source>
</reference>
<keyword evidence="2" id="KW-1185">Reference proteome</keyword>
<evidence type="ECO:0000313" key="2">
    <source>
        <dbReference type="Proteomes" id="UP000004067"/>
    </source>
</evidence>
<protein>
    <submittedName>
        <fullName evidence="1">Uncharacterized protein</fullName>
    </submittedName>
</protein>
<dbReference type="EMBL" id="AFHQ01000025">
    <property type="protein sequence ID" value="EGK60990.1"/>
    <property type="molecule type" value="Genomic_DNA"/>
</dbReference>
<dbReference type="Proteomes" id="UP000004067">
    <property type="component" value="Unassembled WGS sequence"/>
</dbReference>
<organism evidence="1 2">
    <name type="scientific">Centipeda periodontii DSM 2778</name>
    <dbReference type="NCBI Taxonomy" id="888060"/>
    <lineage>
        <taxon>Bacteria</taxon>
        <taxon>Bacillati</taxon>
        <taxon>Bacillota</taxon>
        <taxon>Negativicutes</taxon>
        <taxon>Selenomonadales</taxon>
        <taxon>Selenomonadaceae</taxon>
        <taxon>Centipeda</taxon>
    </lineage>
</organism>
<sequence>MLQQLVKKNLTQEALQMNNLRVLHIGEYVQGGVATYIKTLLTHSRDVGVDEFMVLADAKSDHSWSLDPNHVFFIRIVEAF</sequence>
<name>F5RKR2_9FIRM</name>
<evidence type="ECO:0000313" key="1">
    <source>
        <dbReference type="EMBL" id="EGK60990.1"/>
    </source>
</evidence>
<gene>
    <name evidence="1" type="ORF">HMPREF9081_0847</name>
</gene>
<comment type="caution">
    <text evidence="1">The sequence shown here is derived from an EMBL/GenBank/DDBJ whole genome shotgun (WGS) entry which is preliminary data.</text>
</comment>
<proteinExistence type="predicted"/>